<dbReference type="InterPro" id="IPR014722">
    <property type="entry name" value="Rib_uL2_dom2"/>
</dbReference>
<dbReference type="SUPFAM" id="SSF50249">
    <property type="entry name" value="Nucleic acid-binding proteins"/>
    <property type="match status" value="1"/>
</dbReference>
<dbReference type="PANTHER" id="PTHR13691">
    <property type="entry name" value="RIBOSOMAL PROTEIN L2"/>
    <property type="match status" value="1"/>
</dbReference>
<dbReference type="InterPro" id="IPR022671">
    <property type="entry name" value="Ribosomal_uL2_CS"/>
</dbReference>
<dbReference type="SMART" id="SM01383">
    <property type="entry name" value="Ribosomal_L2"/>
    <property type="match status" value="1"/>
</dbReference>
<proteinExistence type="inferred from homology"/>
<dbReference type="Gene3D" id="2.30.30.30">
    <property type="match status" value="1"/>
</dbReference>
<sequence length="275" mass="30305">MKILRPTTPGQRQRTITDYSSLSNAKPEKSLTFGRKKRMGRSAAGRITTRHKGGGNKKLYRIIDFKQNKMDIPAKVVSLEYDPNRSSFIALIVYHDGEKRYVLATKDMKVGNAVITSENAPLSDGNRLPLIKIPVGFFVHNVELQPGKGGQIARTAGSSVKVMAHEGKYTHVQMPSSEVRKVLSSCLATIGTLSNVEHNLINYGKAGASRWRGIRPTVRGSAMNPVDHPHGGGEGAQPIGLPYPKTPWGKHALGKKTRKKKHPTNKFIVSRRVKK</sequence>
<dbReference type="FunFam" id="4.10.950.10:FF:000001">
    <property type="entry name" value="50S ribosomal protein L2"/>
    <property type="match status" value="1"/>
</dbReference>
<dbReference type="HAMAP" id="MF_01320_B">
    <property type="entry name" value="Ribosomal_uL2_B"/>
    <property type="match status" value="1"/>
</dbReference>
<comment type="function">
    <text evidence="5">One of the primary rRNA binding proteins. Required for association of the 30S and 50S subunits to form the 70S ribosome, for tRNA binding and peptide bond formation. It has been suggested to have peptidyltransferase activity; this is somewhat controversial. Makes several contacts with the 16S rRNA in the 70S ribosome.</text>
</comment>
<dbReference type="InterPro" id="IPR012340">
    <property type="entry name" value="NA-bd_OB-fold"/>
</dbReference>
<dbReference type="InterPro" id="IPR002171">
    <property type="entry name" value="Ribosomal_uL2"/>
</dbReference>
<dbReference type="Proteomes" id="UP000176639">
    <property type="component" value="Unassembled WGS sequence"/>
</dbReference>
<evidence type="ECO:0000259" key="8">
    <source>
        <dbReference type="SMART" id="SM01383"/>
    </source>
</evidence>
<gene>
    <name evidence="5" type="primary">rplB</name>
    <name evidence="9" type="ORF">A2Z10_00030</name>
</gene>
<dbReference type="PROSITE" id="PS00467">
    <property type="entry name" value="RIBOSOMAL_L2"/>
    <property type="match status" value="1"/>
</dbReference>
<dbReference type="PIRSF" id="PIRSF002158">
    <property type="entry name" value="Ribosomal_L2"/>
    <property type="match status" value="1"/>
</dbReference>
<dbReference type="InterPro" id="IPR014726">
    <property type="entry name" value="Ribosomal_uL2_dom3"/>
</dbReference>
<comment type="caution">
    <text evidence="9">The sequence shown here is derived from an EMBL/GenBank/DDBJ whole genome shotgun (WGS) entry which is preliminary data.</text>
</comment>
<evidence type="ECO:0000256" key="5">
    <source>
        <dbReference type="HAMAP-Rule" id="MF_01320"/>
    </source>
</evidence>
<feature type="region of interest" description="Disordered" evidence="6">
    <location>
        <begin position="1"/>
        <end position="21"/>
    </location>
</feature>
<evidence type="ECO:0000313" key="10">
    <source>
        <dbReference type="Proteomes" id="UP000176639"/>
    </source>
</evidence>
<dbReference type="Gene3D" id="4.10.950.10">
    <property type="entry name" value="Ribosomal protein L2, domain 3"/>
    <property type="match status" value="1"/>
</dbReference>
<evidence type="ECO:0000256" key="6">
    <source>
        <dbReference type="SAM" id="MobiDB-lite"/>
    </source>
</evidence>
<protein>
    <recommendedName>
        <fullName evidence="4 5">Large ribosomal subunit protein uL2</fullName>
    </recommendedName>
</protein>
<evidence type="ECO:0000256" key="1">
    <source>
        <dbReference type="ARBA" id="ARBA00005636"/>
    </source>
</evidence>
<name>A0A1F5AY23_9BACT</name>
<dbReference type="GO" id="GO:0016740">
    <property type="term" value="F:transferase activity"/>
    <property type="evidence" value="ECO:0007669"/>
    <property type="project" value="InterPro"/>
</dbReference>
<dbReference type="Pfam" id="PF03947">
    <property type="entry name" value="Ribosomal_L2_C"/>
    <property type="match status" value="1"/>
</dbReference>
<reference evidence="9 10" key="1">
    <citation type="journal article" date="2016" name="Nat. Commun.">
        <title>Thousands of microbial genomes shed light on interconnected biogeochemical processes in an aquifer system.</title>
        <authorList>
            <person name="Anantharaman K."/>
            <person name="Brown C.T."/>
            <person name="Hug L.A."/>
            <person name="Sharon I."/>
            <person name="Castelle C.J."/>
            <person name="Probst A.J."/>
            <person name="Thomas B.C."/>
            <person name="Singh A."/>
            <person name="Wilkins M.J."/>
            <person name="Karaoz U."/>
            <person name="Brodie E.L."/>
            <person name="Williams K.H."/>
            <person name="Hubbard S.S."/>
            <person name="Banfield J.F."/>
        </authorList>
    </citation>
    <scope>NUCLEOTIDE SEQUENCE [LARGE SCALE GENOMIC DNA]</scope>
</reference>
<dbReference type="GO" id="GO:0019843">
    <property type="term" value="F:rRNA binding"/>
    <property type="evidence" value="ECO:0007669"/>
    <property type="project" value="UniProtKB-UniRule"/>
</dbReference>
<feature type="compositionally biased region" description="Basic residues" evidence="6">
    <location>
        <begin position="252"/>
        <end position="275"/>
    </location>
</feature>
<evidence type="ECO:0000259" key="7">
    <source>
        <dbReference type="SMART" id="SM01382"/>
    </source>
</evidence>
<dbReference type="PANTHER" id="PTHR13691:SF5">
    <property type="entry name" value="LARGE RIBOSOMAL SUBUNIT PROTEIN UL2M"/>
    <property type="match status" value="1"/>
</dbReference>
<feature type="domain" description="Large ribosomal subunit protein uL2 C-terminal" evidence="7">
    <location>
        <begin position="122"/>
        <end position="251"/>
    </location>
</feature>
<comment type="similarity">
    <text evidence="1 5">Belongs to the universal ribosomal protein uL2 family.</text>
</comment>
<feature type="region of interest" description="Disordered" evidence="6">
    <location>
        <begin position="222"/>
        <end position="275"/>
    </location>
</feature>
<evidence type="ECO:0000256" key="4">
    <source>
        <dbReference type="ARBA" id="ARBA00035242"/>
    </source>
</evidence>
<evidence type="ECO:0000313" key="9">
    <source>
        <dbReference type="EMBL" id="OGD23278.1"/>
    </source>
</evidence>
<dbReference type="InterPro" id="IPR005880">
    <property type="entry name" value="Ribosomal_uL2_bac/org-type"/>
</dbReference>
<dbReference type="FunFam" id="2.30.30.30:FF:000001">
    <property type="entry name" value="50S ribosomal protein L2"/>
    <property type="match status" value="1"/>
</dbReference>
<comment type="subunit">
    <text evidence="5">Part of the 50S ribosomal subunit. Forms a bridge to the 30S subunit in the 70S ribosome.</text>
</comment>
<keyword evidence="5" id="KW-0699">rRNA-binding</keyword>
<organism evidence="9 10">
    <name type="scientific">Candidatus Azambacteria bacterium RBG_16_47_10</name>
    <dbReference type="NCBI Taxonomy" id="1797292"/>
    <lineage>
        <taxon>Bacteria</taxon>
        <taxon>Candidatus Azamiibacteriota</taxon>
    </lineage>
</organism>
<feature type="domain" description="Large ribosomal subunit protein uL2 RNA-binding" evidence="8">
    <location>
        <begin position="40"/>
        <end position="116"/>
    </location>
</feature>
<evidence type="ECO:0000256" key="2">
    <source>
        <dbReference type="ARBA" id="ARBA00022980"/>
    </source>
</evidence>
<dbReference type="SUPFAM" id="SSF50104">
    <property type="entry name" value="Translation proteins SH3-like domain"/>
    <property type="match status" value="1"/>
</dbReference>
<dbReference type="Gene3D" id="2.40.50.140">
    <property type="entry name" value="Nucleic acid-binding proteins"/>
    <property type="match status" value="1"/>
</dbReference>
<dbReference type="InterPro" id="IPR022666">
    <property type="entry name" value="Ribosomal_uL2_RNA-bd_dom"/>
</dbReference>
<keyword evidence="3 5" id="KW-0687">Ribonucleoprotein</keyword>
<keyword evidence="5" id="KW-0694">RNA-binding</keyword>
<dbReference type="GO" id="GO:0002181">
    <property type="term" value="P:cytoplasmic translation"/>
    <property type="evidence" value="ECO:0007669"/>
    <property type="project" value="TreeGrafter"/>
</dbReference>
<accession>A0A1F5AY23</accession>
<dbReference type="EMBL" id="MEYI01000046">
    <property type="protein sequence ID" value="OGD23278.1"/>
    <property type="molecule type" value="Genomic_DNA"/>
</dbReference>
<dbReference type="InterPro" id="IPR008991">
    <property type="entry name" value="Translation_prot_SH3-like_sf"/>
</dbReference>
<keyword evidence="2 5" id="KW-0689">Ribosomal protein</keyword>
<dbReference type="NCBIfam" id="TIGR01171">
    <property type="entry name" value="rplB_bact"/>
    <property type="match status" value="1"/>
</dbReference>
<dbReference type="Pfam" id="PF00181">
    <property type="entry name" value="Ribosomal_L2_N"/>
    <property type="match status" value="1"/>
</dbReference>
<dbReference type="SMART" id="SM01382">
    <property type="entry name" value="Ribosomal_L2_C"/>
    <property type="match status" value="1"/>
</dbReference>
<evidence type="ECO:0000256" key="3">
    <source>
        <dbReference type="ARBA" id="ARBA00023274"/>
    </source>
</evidence>
<feature type="compositionally biased region" description="Polar residues" evidence="6">
    <location>
        <begin position="8"/>
        <end position="21"/>
    </location>
</feature>
<dbReference type="InterPro" id="IPR022669">
    <property type="entry name" value="Ribosomal_uL2_C"/>
</dbReference>
<dbReference type="AlphaFoldDB" id="A0A1F5AY23"/>
<dbReference type="GO" id="GO:0003735">
    <property type="term" value="F:structural constituent of ribosome"/>
    <property type="evidence" value="ECO:0007669"/>
    <property type="project" value="InterPro"/>
</dbReference>
<dbReference type="GO" id="GO:0015934">
    <property type="term" value="C:large ribosomal subunit"/>
    <property type="evidence" value="ECO:0007669"/>
    <property type="project" value="InterPro"/>
</dbReference>